<keyword evidence="8" id="KW-1185">Reference proteome</keyword>
<feature type="transmembrane region" description="Helical" evidence="6">
    <location>
        <begin position="400"/>
        <end position="418"/>
    </location>
</feature>
<keyword evidence="4 6" id="KW-1133">Transmembrane helix</keyword>
<feature type="transmembrane region" description="Helical" evidence="6">
    <location>
        <begin position="9"/>
        <end position="30"/>
    </location>
</feature>
<dbReference type="OrthoDB" id="7065842at2"/>
<feature type="transmembrane region" description="Helical" evidence="6">
    <location>
        <begin position="315"/>
        <end position="334"/>
    </location>
</feature>
<dbReference type="Proteomes" id="UP000037530">
    <property type="component" value="Unassembled WGS sequence"/>
</dbReference>
<name>A0A0M0I2V4_9VIBR</name>
<gene>
    <name evidence="7" type="ORF">AKJ31_06370</name>
</gene>
<dbReference type="InterPro" id="IPR050367">
    <property type="entry name" value="APC_superfamily"/>
</dbReference>
<feature type="transmembrane region" description="Helical" evidence="6">
    <location>
        <begin position="266"/>
        <end position="294"/>
    </location>
</feature>
<dbReference type="GO" id="GO:0022857">
    <property type="term" value="F:transmembrane transporter activity"/>
    <property type="evidence" value="ECO:0007669"/>
    <property type="project" value="InterPro"/>
</dbReference>
<proteinExistence type="predicted"/>
<reference evidence="8" key="1">
    <citation type="submission" date="2015-08" db="EMBL/GenBank/DDBJ databases">
        <title>Vibrio galatheae sp. nov., a novel member of the Vibrionaceae family isolated from the Solomon Islands.</title>
        <authorList>
            <person name="Giubergia S."/>
            <person name="Machado H."/>
            <person name="Mateiu R.V."/>
            <person name="Gram L."/>
        </authorList>
    </citation>
    <scope>NUCLEOTIDE SEQUENCE [LARGE SCALE GENOMIC DNA]</scope>
    <source>
        <strain evidence="8">DSM 19134</strain>
    </source>
</reference>
<feature type="transmembrane region" description="Helical" evidence="6">
    <location>
        <begin position="94"/>
        <end position="117"/>
    </location>
</feature>
<evidence type="ECO:0000256" key="2">
    <source>
        <dbReference type="ARBA" id="ARBA00022475"/>
    </source>
</evidence>
<keyword evidence="3 6" id="KW-0812">Transmembrane</keyword>
<evidence type="ECO:0000256" key="1">
    <source>
        <dbReference type="ARBA" id="ARBA00004651"/>
    </source>
</evidence>
<comment type="caution">
    <text evidence="7">The sequence shown here is derived from an EMBL/GenBank/DDBJ whole genome shotgun (WGS) entry which is preliminary data.</text>
</comment>
<keyword evidence="5 6" id="KW-0472">Membrane</keyword>
<dbReference type="PANTHER" id="PTHR42770">
    <property type="entry name" value="AMINO ACID TRANSPORTER-RELATED"/>
    <property type="match status" value="1"/>
</dbReference>
<evidence type="ECO:0000313" key="7">
    <source>
        <dbReference type="EMBL" id="KOO08624.1"/>
    </source>
</evidence>
<accession>A0A0M0I2V4</accession>
<organism evidence="7 8">
    <name type="scientific">Vibrio hepatarius</name>
    <dbReference type="NCBI Taxonomy" id="171383"/>
    <lineage>
        <taxon>Bacteria</taxon>
        <taxon>Pseudomonadati</taxon>
        <taxon>Pseudomonadota</taxon>
        <taxon>Gammaproteobacteria</taxon>
        <taxon>Vibrionales</taxon>
        <taxon>Vibrionaceae</taxon>
        <taxon>Vibrio</taxon>
        <taxon>Vibrio oreintalis group</taxon>
    </lineage>
</organism>
<dbReference type="PIRSF" id="PIRSF006060">
    <property type="entry name" value="AA_transporter"/>
    <property type="match status" value="1"/>
</dbReference>
<comment type="subcellular location">
    <subcellularLocation>
        <location evidence="1">Cell membrane</location>
        <topology evidence="1">Multi-pass membrane protein</topology>
    </subcellularLocation>
</comment>
<evidence type="ECO:0000256" key="4">
    <source>
        <dbReference type="ARBA" id="ARBA00022989"/>
    </source>
</evidence>
<feature type="transmembrane region" description="Helical" evidence="6">
    <location>
        <begin position="373"/>
        <end position="394"/>
    </location>
</feature>
<evidence type="ECO:0000256" key="3">
    <source>
        <dbReference type="ARBA" id="ARBA00022692"/>
    </source>
</evidence>
<sequence>MDSKVKQMGLLGAIAIGIGGMVGGGIFAVLGEAVSLAHGATPIAFLLAGIIALLTASAYARLSVKYPSEGGTVVFIEKAFGLGLIPKGLNMMLWLSYLVTLSLYAVAFGSYGVTFFSSADSSVLKHVLISVGIVIPVFINLLNSEIVSKSETVIVVTKLLILVVIIVTSFGYVQAEHFAPAHYGSTVSIISAGMMIFVAYEGFELISNAAADVKNPSVTLPRAFYLSVIIVVILYVIISLITVGTLSESTIQASKDFALAEAARPALGSFGFKLVAVAALLATLSAINATLYGNARLGFLLAKERELPEPLEKKVWGDSYLGILIVGAITLIMANTIDLNAISIIASAGFLLIFTAVNLAAYKLYGEIGGNKLVYLLGFLLSGAALILLLVTTWESSPHAVIIFISFVALSLGFEFVYRQRVSVKA</sequence>
<dbReference type="AlphaFoldDB" id="A0A0M0I2V4"/>
<dbReference type="PATRIC" id="fig|171383.3.peg.1319"/>
<dbReference type="Gene3D" id="1.20.1740.10">
    <property type="entry name" value="Amino acid/polyamine transporter I"/>
    <property type="match status" value="1"/>
</dbReference>
<dbReference type="GO" id="GO:0005886">
    <property type="term" value="C:plasma membrane"/>
    <property type="evidence" value="ECO:0007669"/>
    <property type="project" value="UniProtKB-SubCell"/>
</dbReference>
<evidence type="ECO:0000256" key="5">
    <source>
        <dbReference type="ARBA" id="ARBA00023136"/>
    </source>
</evidence>
<evidence type="ECO:0000256" key="6">
    <source>
        <dbReference type="SAM" id="Phobius"/>
    </source>
</evidence>
<feature type="transmembrane region" description="Helical" evidence="6">
    <location>
        <begin position="224"/>
        <end position="246"/>
    </location>
</feature>
<evidence type="ECO:0000313" key="8">
    <source>
        <dbReference type="Proteomes" id="UP000037530"/>
    </source>
</evidence>
<feature type="transmembrane region" description="Helical" evidence="6">
    <location>
        <begin position="36"/>
        <end position="60"/>
    </location>
</feature>
<feature type="transmembrane region" description="Helical" evidence="6">
    <location>
        <begin position="123"/>
        <end position="142"/>
    </location>
</feature>
<feature type="transmembrane region" description="Helical" evidence="6">
    <location>
        <begin position="154"/>
        <end position="175"/>
    </location>
</feature>
<feature type="transmembrane region" description="Helical" evidence="6">
    <location>
        <begin position="181"/>
        <end position="203"/>
    </location>
</feature>
<dbReference type="Pfam" id="PF13520">
    <property type="entry name" value="AA_permease_2"/>
    <property type="match status" value="1"/>
</dbReference>
<dbReference type="RefSeq" id="WP_053408268.1">
    <property type="nucleotide sequence ID" value="NZ_DAIPHI010000058.1"/>
</dbReference>
<keyword evidence="2" id="KW-1003">Cell membrane</keyword>
<dbReference type="PANTHER" id="PTHR42770:SF11">
    <property type="entry name" value="INNER MEMBRANE TRANSPORT PROTEIN YBAT"/>
    <property type="match status" value="1"/>
</dbReference>
<dbReference type="EMBL" id="LHPI01000003">
    <property type="protein sequence ID" value="KOO08624.1"/>
    <property type="molecule type" value="Genomic_DNA"/>
</dbReference>
<protein>
    <submittedName>
        <fullName evidence="7">Amino acid transporter</fullName>
    </submittedName>
</protein>
<dbReference type="STRING" id="171383.AKJ31_06370"/>
<dbReference type="InterPro" id="IPR002293">
    <property type="entry name" value="AA/rel_permease1"/>
</dbReference>
<feature type="transmembrane region" description="Helical" evidence="6">
    <location>
        <begin position="340"/>
        <end position="361"/>
    </location>
</feature>